<gene>
    <name evidence="3" type="ORF">GCM10011391_15880</name>
</gene>
<evidence type="ECO:0000313" key="3">
    <source>
        <dbReference type="EMBL" id="GGE37909.1"/>
    </source>
</evidence>
<sequence>MDDELNRLKKAMDQTVLKEGTFTHREKQNVLSRVQHKTIRPQKVLKALFSGAVCLGLLVVLSFYFMSDQQEHPSASSESKSKTAVSTKASQKTEKHQEAAGDASTEQVENVTAYDYASNAQSTDIPGHFTFNQGNYVKSNATVRGSQINKKLNTLGKATIYSIVGQEVASAIAVRYDDDEGQPMYWLYHRNTNELLTLSSKEMALYLFKNKAIQLKQVDLKTDWGPGLMLTYSEVKEPEQTIIVKEYEKKKAPVASTSFNQDALNKGNVKSSYAPHPKATFVANGIRWTEYIGSRTPILLRGEKENYYYEVTANDEKSLPQLKTFVKQFVPYKQ</sequence>
<dbReference type="AlphaFoldDB" id="A0A8J2VSZ3"/>
<feature type="region of interest" description="Disordered" evidence="1">
    <location>
        <begin position="73"/>
        <end position="107"/>
    </location>
</feature>
<dbReference type="RefSeq" id="WP_188691827.1">
    <property type="nucleotide sequence ID" value="NZ_BMIR01000006.1"/>
</dbReference>
<name>A0A8J2VSZ3_9BACL</name>
<dbReference type="EMBL" id="BMIR01000006">
    <property type="protein sequence ID" value="GGE37909.1"/>
    <property type="molecule type" value="Genomic_DNA"/>
</dbReference>
<feature type="compositionally biased region" description="Low complexity" evidence="1">
    <location>
        <begin position="74"/>
        <end position="90"/>
    </location>
</feature>
<dbReference type="Proteomes" id="UP000628775">
    <property type="component" value="Unassembled WGS sequence"/>
</dbReference>
<evidence type="ECO:0000313" key="4">
    <source>
        <dbReference type="Proteomes" id="UP000628775"/>
    </source>
</evidence>
<evidence type="ECO:0000256" key="1">
    <source>
        <dbReference type="SAM" id="MobiDB-lite"/>
    </source>
</evidence>
<reference evidence="3" key="1">
    <citation type="journal article" date="2014" name="Int. J. Syst. Evol. Microbiol.">
        <title>Complete genome sequence of Corynebacterium casei LMG S-19264T (=DSM 44701T), isolated from a smear-ripened cheese.</title>
        <authorList>
            <consortium name="US DOE Joint Genome Institute (JGI-PGF)"/>
            <person name="Walter F."/>
            <person name="Albersmeier A."/>
            <person name="Kalinowski J."/>
            <person name="Ruckert C."/>
        </authorList>
    </citation>
    <scope>NUCLEOTIDE SEQUENCE</scope>
    <source>
        <strain evidence="3">CGMCC 1.15371</strain>
    </source>
</reference>
<proteinExistence type="predicted"/>
<reference evidence="3" key="2">
    <citation type="submission" date="2020-09" db="EMBL/GenBank/DDBJ databases">
        <authorList>
            <person name="Sun Q."/>
            <person name="Zhou Y."/>
        </authorList>
    </citation>
    <scope>NUCLEOTIDE SEQUENCE</scope>
    <source>
        <strain evidence="3">CGMCC 1.15371</strain>
    </source>
</reference>
<feature type="transmembrane region" description="Helical" evidence="2">
    <location>
        <begin position="47"/>
        <end position="66"/>
    </location>
</feature>
<protein>
    <submittedName>
        <fullName evidence="3">Uncharacterized protein</fullName>
    </submittedName>
</protein>
<keyword evidence="4" id="KW-1185">Reference proteome</keyword>
<organism evidence="3 4">
    <name type="scientific">Pullulanibacillus camelliae</name>
    <dbReference type="NCBI Taxonomy" id="1707096"/>
    <lineage>
        <taxon>Bacteria</taxon>
        <taxon>Bacillati</taxon>
        <taxon>Bacillota</taxon>
        <taxon>Bacilli</taxon>
        <taxon>Bacillales</taxon>
        <taxon>Sporolactobacillaceae</taxon>
        <taxon>Pullulanibacillus</taxon>
    </lineage>
</organism>
<keyword evidence="2" id="KW-0812">Transmembrane</keyword>
<keyword evidence="2" id="KW-1133">Transmembrane helix</keyword>
<evidence type="ECO:0000256" key="2">
    <source>
        <dbReference type="SAM" id="Phobius"/>
    </source>
</evidence>
<accession>A0A8J2VSZ3</accession>
<keyword evidence="2" id="KW-0472">Membrane</keyword>
<comment type="caution">
    <text evidence="3">The sequence shown here is derived from an EMBL/GenBank/DDBJ whole genome shotgun (WGS) entry which is preliminary data.</text>
</comment>